<evidence type="ECO:0000313" key="1">
    <source>
        <dbReference type="EMBL" id="MBD7914547.1"/>
    </source>
</evidence>
<protein>
    <submittedName>
        <fullName evidence="1">Uncharacterized protein</fullName>
    </submittedName>
</protein>
<dbReference type="RefSeq" id="WP_191749255.1">
    <property type="nucleotide sequence ID" value="NZ_JACSQZ010000012.1"/>
</dbReference>
<dbReference type="Proteomes" id="UP000640335">
    <property type="component" value="Unassembled WGS sequence"/>
</dbReference>
<reference evidence="1 2" key="1">
    <citation type="submission" date="2020-08" db="EMBL/GenBank/DDBJ databases">
        <title>A Genomic Blueprint of the Chicken Gut Microbiome.</title>
        <authorList>
            <person name="Gilroy R."/>
            <person name="Ravi A."/>
            <person name="Getino M."/>
            <person name="Pursley I."/>
            <person name="Horton D.L."/>
            <person name="Alikhan N.-F."/>
            <person name="Baker D."/>
            <person name="Gharbi K."/>
            <person name="Hall N."/>
            <person name="Watson M."/>
            <person name="Adriaenssens E.M."/>
            <person name="Foster-Nyarko E."/>
            <person name="Jarju S."/>
            <person name="Secka A."/>
            <person name="Antonio M."/>
            <person name="Oren A."/>
            <person name="Chaudhuri R."/>
            <person name="La Ragione R.M."/>
            <person name="Hildebrand F."/>
            <person name="Pallen M.J."/>
        </authorList>
    </citation>
    <scope>NUCLEOTIDE SEQUENCE [LARGE SCALE GENOMIC DNA]</scope>
    <source>
        <strain evidence="1 2">Sa3CUN1</strain>
    </source>
</reference>
<comment type="caution">
    <text evidence="1">The sequence shown here is derived from an EMBL/GenBank/DDBJ whole genome shotgun (WGS) entry which is preliminary data.</text>
</comment>
<accession>A0ABR8Q2A7</accession>
<gene>
    <name evidence="1" type="ORF">H9660_05265</name>
</gene>
<evidence type="ECO:0000313" key="2">
    <source>
        <dbReference type="Proteomes" id="UP000640335"/>
    </source>
</evidence>
<organism evidence="1 2">
    <name type="scientific">Clostridium gallinarum</name>
    <dbReference type="NCBI Taxonomy" id="2762246"/>
    <lineage>
        <taxon>Bacteria</taxon>
        <taxon>Bacillati</taxon>
        <taxon>Bacillota</taxon>
        <taxon>Clostridia</taxon>
        <taxon>Eubacteriales</taxon>
        <taxon>Clostridiaceae</taxon>
        <taxon>Clostridium</taxon>
    </lineage>
</organism>
<name>A0ABR8Q2A7_9CLOT</name>
<sequence length="71" mass="8126">MRVTKVMNASLLRVIKEYGTIKYSDLRKIYITPDPPGIISAHNACFDSDLRVLKEEGEITIEDGVIKYIQR</sequence>
<proteinExistence type="predicted"/>
<keyword evidence="2" id="KW-1185">Reference proteome</keyword>
<dbReference type="EMBL" id="JACSQZ010000012">
    <property type="protein sequence ID" value="MBD7914547.1"/>
    <property type="molecule type" value="Genomic_DNA"/>
</dbReference>